<keyword evidence="2" id="KW-1185">Reference proteome</keyword>
<reference evidence="1" key="1">
    <citation type="submission" date="2025-05" db="UniProtKB">
        <authorList>
            <consortium name="EnsemblMetazoa"/>
        </authorList>
    </citation>
    <scope>IDENTIFICATION</scope>
</reference>
<dbReference type="EnsemblMetazoa" id="XM_028282895.2">
    <property type="protein sequence ID" value="XP_028138696.2"/>
    <property type="gene ID" value="LOC114333069"/>
</dbReference>
<evidence type="ECO:0000313" key="1">
    <source>
        <dbReference type="EnsemblMetazoa" id="XP_028138696.2"/>
    </source>
</evidence>
<protein>
    <submittedName>
        <fullName evidence="1">Uncharacterized protein</fullName>
    </submittedName>
</protein>
<dbReference type="GeneID" id="114333069"/>
<dbReference type="Proteomes" id="UP001652700">
    <property type="component" value="Unplaced"/>
</dbReference>
<proteinExistence type="predicted"/>
<accession>A0ABM5IQA3</accession>
<organism evidence="1 2">
    <name type="scientific">Diabrotica virgifera virgifera</name>
    <name type="common">western corn rootworm</name>
    <dbReference type="NCBI Taxonomy" id="50390"/>
    <lineage>
        <taxon>Eukaryota</taxon>
        <taxon>Metazoa</taxon>
        <taxon>Ecdysozoa</taxon>
        <taxon>Arthropoda</taxon>
        <taxon>Hexapoda</taxon>
        <taxon>Insecta</taxon>
        <taxon>Pterygota</taxon>
        <taxon>Neoptera</taxon>
        <taxon>Endopterygota</taxon>
        <taxon>Coleoptera</taxon>
        <taxon>Polyphaga</taxon>
        <taxon>Cucujiformia</taxon>
        <taxon>Chrysomeloidea</taxon>
        <taxon>Chrysomelidae</taxon>
        <taxon>Galerucinae</taxon>
        <taxon>Diabroticina</taxon>
        <taxon>Diabroticites</taxon>
        <taxon>Diabrotica</taxon>
    </lineage>
</organism>
<evidence type="ECO:0000313" key="2">
    <source>
        <dbReference type="Proteomes" id="UP001652700"/>
    </source>
</evidence>
<sequence length="117" mass="13912">MGVVTKAHIHEYNMFKNKDLSDWIALIKVKKLNFKCQRRKNLFIEAVLNKALTSAESELRQKQQERRQRWQNLKSELGLNRNESCDRPWPTQSCDELEKDIDSFLSKLKVVNSHIQR</sequence>
<dbReference type="RefSeq" id="XP_028138696.2">
    <property type="nucleotide sequence ID" value="XM_028282895.2"/>
</dbReference>
<name>A0ABM5IQA3_DIAVI</name>